<organism evidence="1 2">
    <name type="scientific">Paludifilum halophilum</name>
    <dbReference type="NCBI Taxonomy" id="1642702"/>
    <lineage>
        <taxon>Bacteria</taxon>
        <taxon>Bacillati</taxon>
        <taxon>Bacillota</taxon>
        <taxon>Bacilli</taxon>
        <taxon>Bacillales</taxon>
        <taxon>Thermoactinomycetaceae</taxon>
        <taxon>Paludifilum</taxon>
    </lineage>
</organism>
<dbReference type="Proteomes" id="UP000215459">
    <property type="component" value="Unassembled WGS sequence"/>
</dbReference>
<dbReference type="AlphaFoldDB" id="A0A235B3J9"/>
<protein>
    <recommendedName>
        <fullName evidence="3">DUF1641 domain-containing protein</fullName>
    </recommendedName>
</protein>
<keyword evidence="2" id="KW-1185">Reference proteome</keyword>
<comment type="caution">
    <text evidence="1">The sequence shown here is derived from an EMBL/GenBank/DDBJ whole genome shotgun (WGS) entry which is preliminary data.</text>
</comment>
<proteinExistence type="predicted"/>
<dbReference type="RefSeq" id="WP_094265085.1">
    <property type="nucleotide sequence ID" value="NZ_NOWF01000008.1"/>
</dbReference>
<name>A0A235B3J9_9BACL</name>
<reference evidence="1 2" key="1">
    <citation type="submission" date="2017-07" db="EMBL/GenBank/DDBJ databases">
        <title>The genome sequence of Paludifilum halophilum highlights mechanisms for microbial adaptation to high salt environemnts.</title>
        <authorList>
            <person name="Belbahri L."/>
        </authorList>
    </citation>
    <scope>NUCLEOTIDE SEQUENCE [LARGE SCALE GENOMIC DNA]</scope>
    <source>
        <strain evidence="1 2">DSM 102817</strain>
    </source>
</reference>
<evidence type="ECO:0008006" key="3">
    <source>
        <dbReference type="Google" id="ProtNLM"/>
    </source>
</evidence>
<gene>
    <name evidence="1" type="ORF">CHM34_13160</name>
</gene>
<sequence length="161" mass="18027">MAAPIDQIVRQKRTAEESRQEDLEVLLQALSENKEALLDAVEILAWLRDRGILRLLKGFLSSGEEILRDVVHLLNTPEGKRILSNITQSGVLLSKLDLSRLSVEWSDLDREKKGWREVIKEVRDPEAVTGFLMLLQMMKGLSRTAGSGQDEGRHKAGDPSG</sequence>
<evidence type="ECO:0000313" key="2">
    <source>
        <dbReference type="Proteomes" id="UP000215459"/>
    </source>
</evidence>
<dbReference type="EMBL" id="NOWF01000008">
    <property type="protein sequence ID" value="OYD06886.1"/>
    <property type="molecule type" value="Genomic_DNA"/>
</dbReference>
<accession>A0A235B3J9</accession>
<evidence type="ECO:0000313" key="1">
    <source>
        <dbReference type="EMBL" id="OYD06886.1"/>
    </source>
</evidence>
<dbReference type="PANTHER" id="PTHR38433">
    <property type="match status" value="1"/>
</dbReference>
<dbReference type="PANTHER" id="PTHR38433:SF1">
    <property type="entry name" value="DUF1641 DOMAIN-CONTAINING PROTEIN"/>
    <property type="match status" value="1"/>
</dbReference>
<dbReference type="OrthoDB" id="147801at2"/>